<evidence type="ECO:0000313" key="3">
    <source>
        <dbReference type="Proteomes" id="UP001622557"/>
    </source>
</evidence>
<protein>
    <submittedName>
        <fullName evidence="2">Peptidase inhibitor family I36 protein</fullName>
    </submittedName>
</protein>
<feature type="chain" id="PRO_5047274834" evidence="1">
    <location>
        <begin position="29"/>
        <end position="115"/>
    </location>
</feature>
<evidence type="ECO:0000313" key="2">
    <source>
        <dbReference type="EMBL" id="WTQ84985.1"/>
    </source>
</evidence>
<dbReference type="EMBL" id="CP108164">
    <property type="protein sequence ID" value="WTQ84985.1"/>
    <property type="molecule type" value="Genomic_DNA"/>
</dbReference>
<accession>A0ABZ1KWV5</accession>
<organism evidence="2 3">
    <name type="scientific">Streptomyces achromogenes</name>
    <dbReference type="NCBI Taxonomy" id="67255"/>
    <lineage>
        <taxon>Bacteria</taxon>
        <taxon>Bacillati</taxon>
        <taxon>Actinomycetota</taxon>
        <taxon>Actinomycetes</taxon>
        <taxon>Kitasatosporales</taxon>
        <taxon>Streptomycetaceae</taxon>
        <taxon>Streptomyces</taxon>
    </lineage>
</organism>
<keyword evidence="1" id="KW-0732">Signal</keyword>
<reference evidence="2 3" key="1">
    <citation type="submission" date="2022-10" db="EMBL/GenBank/DDBJ databases">
        <title>The complete genomes of actinobacterial strains from the NBC collection.</title>
        <authorList>
            <person name="Joergensen T.S."/>
            <person name="Alvarez Arevalo M."/>
            <person name="Sterndorff E.B."/>
            <person name="Faurdal D."/>
            <person name="Vuksanovic O."/>
            <person name="Mourched A.-S."/>
            <person name="Charusanti P."/>
            <person name="Shaw S."/>
            <person name="Blin K."/>
            <person name="Weber T."/>
        </authorList>
    </citation>
    <scope>NUCLEOTIDE SEQUENCE [LARGE SCALE GENOMIC DNA]</scope>
    <source>
        <strain evidence="2 3">NBC_00156</strain>
    </source>
</reference>
<name>A0ABZ1KWV5_STRAH</name>
<feature type="signal peptide" evidence="1">
    <location>
        <begin position="1"/>
        <end position="28"/>
    </location>
</feature>
<dbReference type="GeneID" id="97285534"/>
<keyword evidence="3" id="KW-1185">Reference proteome</keyword>
<dbReference type="RefSeq" id="WP_078844222.1">
    <property type="nucleotide sequence ID" value="NZ_CP108164.1"/>
</dbReference>
<proteinExistence type="predicted"/>
<dbReference type="Proteomes" id="UP001622557">
    <property type="component" value="Chromosome"/>
</dbReference>
<gene>
    <name evidence="2" type="ORF">OG350_33855</name>
</gene>
<dbReference type="Pfam" id="PF03995">
    <property type="entry name" value="Inhibitor_I36"/>
    <property type="match status" value="1"/>
</dbReference>
<sequence length="115" mass="12041">MSILRKSLTLAAVTGALVGGAFVTPAAADPNTCPKGYACGWTGANRTGTRHVNSLTPGCYPLERVNRSVSNQTSYRVELWHITTGCNQGTKLATLKPGTYADNPGAVTGIAVYKI</sequence>
<evidence type="ECO:0000256" key="1">
    <source>
        <dbReference type="SAM" id="SignalP"/>
    </source>
</evidence>